<dbReference type="GeneID" id="25788147"/>
<dbReference type="ESTHER" id="hypvg-g9muk0">
    <property type="family name" value="Fungal_carboxylesterase_lipase"/>
</dbReference>
<evidence type="ECO:0000313" key="5">
    <source>
        <dbReference type="EMBL" id="EHK21879.1"/>
    </source>
</evidence>
<dbReference type="EC" id="3.1.1.-" evidence="3"/>
<dbReference type="OMA" id="FTCNTNY"/>
<dbReference type="SUPFAM" id="SSF53474">
    <property type="entry name" value="alpha/beta-Hydrolases"/>
    <property type="match status" value="1"/>
</dbReference>
<name>G9MUK0_HYPVG</name>
<feature type="domain" description="Carboxylesterase type B" evidence="4">
    <location>
        <begin position="40"/>
        <end position="538"/>
    </location>
</feature>
<keyword evidence="6" id="KW-1185">Reference proteome</keyword>
<dbReference type="EMBL" id="ABDF02000058">
    <property type="protein sequence ID" value="EHK21879.1"/>
    <property type="molecule type" value="Genomic_DNA"/>
</dbReference>
<dbReference type="InParanoid" id="G9MUK0"/>
<keyword evidence="2 3" id="KW-0378">Hydrolase</keyword>
<comment type="similarity">
    <text evidence="1 3">Belongs to the type-B carboxylesterase/lipase family.</text>
</comment>
<dbReference type="STRING" id="413071.G9MUK0"/>
<dbReference type="InterPro" id="IPR050309">
    <property type="entry name" value="Type-B_Carboxylest/Lipase"/>
</dbReference>
<sequence length="544" mass="60155">MYSLGILCGLLFATASAGTSCDSLPIVDLGYEIYQATAFNETGQYYNFSNIRYARAPTGELRFAPPQPPLKNRTAVQRGDRAISCPQAYAIWYRCGLEMLSHQINDPSQCNSSILPPAEPSEQEDCLFLDVMVPKSVFRNKNTRKAPVIVWIYGGGFAFGKKGGDGNAAGLIQRSRSVDSTGQGVIYIQFNYRGGAFGFLPGAVEENGAANAGLRDQRLLLEWVQNNIHLFGGDSKQVTVFGQSAGGGSIMHQLTAYGGLKPSLFRRAILQSPGFPLIPSRYQQNELLQNYLARLNVSSVAEARRVPFEVLQQANLDIVAQSDQGTFTWAPVPDGSFVPSLPGALLSQGAYDKSVQIMTGFNAHETLEFVSQANVNNSVYLQSLETTFPTAPRSVINYISDTLYPPLFNGTLPYDDFFTRAQLSLAEAAFTCNTRYLQTAVREHFATYGYRFSIPPAYHGQDVPYTFFNGPNDQFVSNETIANAMQSYILSFAITGDPNRNALVKMPIYGERNQILDLNVTGIQQITDPNNNERCRWWQKALFY</sequence>
<evidence type="ECO:0000313" key="6">
    <source>
        <dbReference type="Proteomes" id="UP000007115"/>
    </source>
</evidence>
<dbReference type="InterPro" id="IPR019826">
    <property type="entry name" value="Carboxylesterase_B_AS"/>
</dbReference>
<proteinExistence type="inferred from homology"/>
<dbReference type="InterPro" id="IPR002018">
    <property type="entry name" value="CarbesteraseB"/>
</dbReference>
<feature type="chain" id="PRO_5005133184" description="Carboxylic ester hydrolase" evidence="3">
    <location>
        <begin position="22"/>
        <end position="544"/>
    </location>
</feature>
<evidence type="ECO:0000259" key="4">
    <source>
        <dbReference type="Pfam" id="PF00135"/>
    </source>
</evidence>
<dbReference type="VEuPathDB" id="FungiDB:TRIVIDRAFT_151632"/>
<dbReference type="Proteomes" id="UP000007115">
    <property type="component" value="Unassembled WGS sequence"/>
</dbReference>
<organism evidence="5 6">
    <name type="scientific">Hypocrea virens (strain Gv29-8 / FGSC 10586)</name>
    <name type="common">Gliocladium virens</name>
    <name type="synonym">Trichoderma virens</name>
    <dbReference type="NCBI Taxonomy" id="413071"/>
    <lineage>
        <taxon>Eukaryota</taxon>
        <taxon>Fungi</taxon>
        <taxon>Dikarya</taxon>
        <taxon>Ascomycota</taxon>
        <taxon>Pezizomycotina</taxon>
        <taxon>Sordariomycetes</taxon>
        <taxon>Hypocreomycetidae</taxon>
        <taxon>Hypocreales</taxon>
        <taxon>Hypocreaceae</taxon>
        <taxon>Trichoderma</taxon>
    </lineage>
</organism>
<dbReference type="RefSeq" id="XP_013956072.1">
    <property type="nucleotide sequence ID" value="XM_014100597.1"/>
</dbReference>
<accession>G9MUK0</accession>
<protein>
    <recommendedName>
        <fullName evidence="3">Carboxylic ester hydrolase</fullName>
        <ecNumber evidence="3">3.1.1.-</ecNumber>
    </recommendedName>
</protein>
<dbReference type="PANTHER" id="PTHR11559">
    <property type="entry name" value="CARBOXYLESTERASE"/>
    <property type="match status" value="1"/>
</dbReference>
<evidence type="ECO:0000256" key="2">
    <source>
        <dbReference type="ARBA" id="ARBA00022801"/>
    </source>
</evidence>
<dbReference type="OrthoDB" id="408631at2759"/>
<feature type="signal peptide" evidence="3">
    <location>
        <begin position="1"/>
        <end position="21"/>
    </location>
</feature>
<dbReference type="eggNOG" id="KOG4389">
    <property type="taxonomic scope" value="Eukaryota"/>
</dbReference>
<keyword evidence="3" id="KW-0732">Signal</keyword>
<dbReference type="HOGENOM" id="CLU_006586_10_5_1"/>
<dbReference type="Gene3D" id="3.40.50.1820">
    <property type="entry name" value="alpha/beta hydrolase"/>
    <property type="match status" value="1"/>
</dbReference>
<dbReference type="GO" id="GO:0016787">
    <property type="term" value="F:hydrolase activity"/>
    <property type="evidence" value="ECO:0007669"/>
    <property type="project" value="UniProtKB-KW"/>
</dbReference>
<comment type="caution">
    <text evidence="5">The sequence shown here is derived from an EMBL/GenBank/DDBJ whole genome shotgun (WGS) entry which is preliminary data.</text>
</comment>
<dbReference type="InterPro" id="IPR029058">
    <property type="entry name" value="AB_hydrolase_fold"/>
</dbReference>
<evidence type="ECO:0000256" key="3">
    <source>
        <dbReference type="RuleBase" id="RU361235"/>
    </source>
</evidence>
<dbReference type="PROSITE" id="PS00122">
    <property type="entry name" value="CARBOXYLESTERASE_B_1"/>
    <property type="match status" value="1"/>
</dbReference>
<reference evidence="5 6" key="1">
    <citation type="journal article" date="2011" name="Genome Biol.">
        <title>Comparative genome sequence analysis underscores mycoparasitism as the ancestral life style of Trichoderma.</title>
        <authorList>
            <person name="Kubicek C.P."/>
            <person name="Herrera-Estrella A."/>
            <person name="Seidl-Seiboth V."/>
            <person name="Martinez D.A."/>
            <person name="Druzhinina I.S."/>
            <person name="Thon M."/>
            <person name="Zeilinger S."/>
            <person name="Casas-Flores S."/>
            <person name="Horwitz B.A."/>
            <person name="Mukherjee P.K."/>
            <person name="Mukherjee M."/>
            <person name="Kredics L."/>
            <person name="Alcaraz L.D."/>
            <person name="Aerts A."/>
            <person name="Antal Z."/>
            <person name="Atanasova L."/>
            <person name="Cervantes-Badillo M.G."/>
            <person name="Challacombe J."/>
            <person name="Chertkov O."/>
            <person name="McCluskey K."/>
            <person name="Coulpier F."/>
            <person name="Deshpande N."/>
            <person name="von Doehren H."/>
            <person name="Ebbole D.J."/>
            <person name="Esquivel-Naranjo E.U."/>
            <person name="Fekete E."/>
            <person name="Flipphi M."/>
            <person name="Glaser F."/>
            <person name="Gomez-Rodriguez E.Y."/>
            <person name="Gruber S."/>
            <person name="Han C."/>
            <person name="Henrissat B."/>
            <person name="Hermosa R."/>
            <person name="Hernandez-Onate M."/>
            <person name="Karaffa L."/>
            <person name="Kosti I."/>
            <person name="Le Crom S."/>
            <person name="Lindquist E."/>
            <person name="Lucas S."/>
            <person name="Luebeck M."/>
            <person name="Luebeck P.S."/>
            <person name="Margeot A."/>
            <person name="Metz B."/>
            <person name="Misra M."/>
            <person name="Nevalainen H."/>
            <person name="Omann M."/>
            <person name="Packer N."/>
            <person name="Perrone G."/>
            <person name="Uresti-Rivera E.E."/>
            <person name="Salamov A."/>
            <person name="Schmoll M."/>
            <person name="Seiboth B."/>
            <person name="Shapiro H."/>
            <person name="Sukno S."/>
            <person name="Tamayo-Ramos J.A."/>
            <person name="Tisch D."/>
            <person name="Wiest A."/>
            <person name="Wilkinson H.H."/>
            <person name="Zhang M."/>
            <person name="Coutinho P.M."/>
            <person name="Kenerley C.M."/>
            <person name="Monte E."/>
            <person name="Baker S.E."/>
            <person name="Grigoriev I.V."/>
        </authorList>
    </citation>
    <scope>NUCLEOTIDE SEQUENCE [LARGE SCALE GENOMIC DNA]</scope>
    <source>
        <strain evidence="6">Gv29-8 / FGSC 10586</strain>
    </source>
</reference>
<evidence type="ECO:0000256" key="1">
    <source>
        <dbReference type="ARBA" id="ARBA00005964"/>
    </source>
</evidence>
<dbReference type="Pfam" id="PF00135">
    <property type="entry name" value="COesterase"/>
    <property type="match status" value="1"/>
</dbReference>
<dbReference type="AlphaFoldDB" id="G9MUK0"/>
<gene>
    <name evidence="5" type="ORF">TRIVIDRAFT_151632</name>
</gene>